<feature type="region of interest" description="Disordered" evidence="1">
    <location>
        <begin position="151"/>
        <end position="184"/>
    </location>
</feature>
<evidence type="ECO:0000256" key="1">
    <source>
        <dbReference type="SAM" id="MobiDB-lite"/>
    </source>
</evidence>
<dbReference type="AlphaFoldDB" id="A0A2N5XLU5"/>
<evidence type="ECO:0000313" key="3">
    <source>
        <dbReference type="Proteomes" id="UP000234881"/>
    </source>
</evidence>
<dbReference type="Proteomes" id="UP000234881">
    <property type="component" value="Unassembled WGS sequence"/>
</dbReference>
<dbReference type="RefSeq" id="WP_101535553.1">
    <property type="nucleotide sequence ID" value="NZ_PKUQ01000052.1"/>
</dbReference>
<dbReference type="EMBL" id="PKUQ01000052">
    <property type="protein sequence ID" value="PLW75400.1"/>
    <property type="molecule type" value="Genomic_DNA"/>
</dbReference>
<protein>
    <submittedName>
        <fullName evidence="2">Uncharacterized protein</fullName>
    </submittedName>
</protein>
<name>A0A2N5XLU5_9HYPH</name>
<gene>
    <name evidence="2" type="ORF">C0081_20250</name>
</gene>
<sequence>MKARPLSSHNCPKGWNYDCSNDHIRAIGIAPKAFEWFVRFSDNLGAVASRTCALGLYAPDGAMVHGIQFERVQPNHLLGLAYNLFWLPDLHTAKVLVKGAERWSEAYQLHLPVSSDFYSWPFVQTDLPSFQLDPATNLYTSARALWSFKGDDTSKTSQKRSHAQSGAKQGQSKRVQTPAQGALL</sequence>
<accession>A0A2N5XLU5</accession>
<organism evidence="2 3">
    <name type="scientific">Cohaesibacter celericrescens</name>
    <dbReference type="NCBI Taxonomy" id="2067669"/>
    <lineage>
        <taxon>Bacteria</taxon>
        <taxon>Pseudomonadati</taxon>
        <taxon>Pseudomonadota</taxon>
        <taxon>Alphaproteobacteria</taxon>
        <taxon>Hyphomicrobiales</taxon>
        <taxon>Cohaesibacteraceae</taxon>
    </lineage>
</organism>
<comment type="caution">
    <text evidence="2">The sequence shown here is derived from an EMBL/GenBank/DDBJ whole genome shotgun (WGS) entry which is preliminary data.</text>
</comment>
<evidence type="ECO:0000313" key="2">
    <source>
        <dbReference type="EMBL" id="PLW75400.1"/>
    </source>
</evidence>
<keyword evidence="3" id="KW-1185">Reference proteome</keyword>
<proteinExistence type="predicted"/>
<reference evidence="2 3" key="1">
    <citation type="submission" date="2018-01" db="EMBL/GenBank/DDBJ databases">
        <title>The draft genome sequence of Cohaesibacter sp. H1304.</title>
        <authorList>
            <person name="Wang N.-N."/>
            <person name="Du Z.-J."/>
        </authorList>
    </citation>
    <scope>NUCLEOTIDE SEQUENCE [LARGE SCALE GENOMIC DNA]</scope>
    <source>
        <strain evidence="2 3">H1304</strain>
    </source>
</reference>
<feature type="compositionally biased region" description="Polar residues" evidence="1">
    <location>
        <begin position="163"/>
        <end position="184"/>
    </location>
</feature>